<dbReference type="Proteomes" id="UP000033054">
    <property type="component" value="Chromosome"/>
</dbReference>
<dbReference type="AlphaFoldDB" id="A0A0E3V730"/>
<dbReference type="NCBIfam" id="TIGR02436">
    <property type="entry name" value="four helix bundle protein"/>
    <property type="match status" value="1"/>
</dbReference>
<accession>A0A0E3V730</accession>
<keyword evidence="2" id="KW-1185">Reference proteome</keyword>
<gene>
    <name evidence="1" type="ORF">SD10_12060</name>
</gene>
<dbReference type="EMBL" id="CP010429">
    <property type="protein sequence ID" value="AKD55527.1"/>
    <property type="molecule type" value="Genomic_DNA"/>
</dbReference>
<name>A0A0E3V730_9BACT</name>
<dbReference type="PIRSF" id="PIRSF035652">
    <property type="entry name" value="CHP02436"/>
    <property type="match status" value="1"/>
</dbReference>
<dbReference type="STRING" id="1379870.SD10_12060"/>
<dbReference type="SUPFAM" id="SSF158446">
    <property type="entry name" value="IVS-encoded protein-like"/>
    <property type="match status" value="1"/>
</dbReference>
<evidence type="ECO:0008006" key="3">
    <source>
        <dbReference type="Google" id="ProtNLM"/>
    </source>
</evidence>
<evidence type="ECO:0000313" key="2">
    <source>
        <dbReference type="Proteomes" id="UP000033054"/>
    </source>
</evidence>
<reference evidence="1 2" key="1">
    <citation type="journal article" date="2014" name="Curr. Microbiol.">
        <title>Spirosoma radiotolerans sp. nov., a gamma-radiation-resistant bacterium isolated from gamma ray-irradiated soil.</title>
        <authorList>
            <person name="Lee J.J."/>
            <person name="Srinivasan S."/>
            <person name="Lim S."/>
            <person name="Joe M."/>
            <person name="Im S."/>
            <person name="Bae S.I."/>
            <person name="Park K.R."/>
            <person name="Han J.H."/>
            <person name="Park S.H."/>
            <person name="Joo B.M."/>
            <person name="Park S.J."/>
            <person name="Kim M.K."/>
        </authorList>
    </citation>
    <scope>NUCLEOTIDE SEQUENCE [LARGE SCALE GENOMIC DNA]</scope>
    <source>
        <strain evidence="1 2">DG5A</strain>
    </source>
</reference>
<dbReference type="PANTHER" id="PTHR38471:SF2">
    <property type="entry name" value="FOUR HELIX BUNDLE PROTEIN"/>
    <property type="match status" value="1"/>
</dbReference>
<organism evidence="1 2">
    <name type="scientific">Spirosoma radiotolerans</name>
    <dbReference type="NCBI Taxonomy" id="1379870"/>
    <lineage>
        <taxon>Bacteria</taxon>
        <taxon>Pseudomonadati</taxon>
        <taxon>Bacteroidota</taxon>
        <taxon>Cytophagia</taxon>
        <taxon>Cytophagales</taxon>
        <taxon>Cytophagaceae</taxon>
        <taxon>Spirosoma</taxon>
    </lineage>
</organism>
<dbReference type="InterPro" id="IPR012657">
    <property type="entry name" value="23S_rRNA-intervening_sequence"/>
</dbReference>
<dbReference type="Pfam" id="PF05635">
    <property type="entry name" value="23S_rRNA_IVP"/>
    <property type="match status" value="1"/>
</dbReference>
<sequence>MFGKESIIQVKSFEFSVRIIRMYQWLCKEHNIYSLADQILRSGISIGSNVEEATGGLTKREFTAKIGIAYKEARETRYWLRLLGATEYFDKETFDSMLFDCEELVKILGSIQKTSLGNLLKEKLELKAKNIDEA</sequence>
<dbReference type="KEGG" id="srd:SD10_12060"/>
<dbReference type="OrthoDB" id="285993at2"/>
<protein>
    <recommendedName>
        <fullName evidence="3">Four helix bundle protein</fullName>
    </recommendedName>
</protein>
<dbReference type="PATRIC" id="fig|1379870.5.peg.2618"/>
<proteinExistence type="predicted"/>
<dbReference type="Gene3D" id="1.20.1440.60">
    <property type="entry name" value="23S rRNA-intervening sequence"/>
    <property type="match status" value="1"/>
</dbReference>
<dbReference type="HOGENOM" id="CLU_129874_2_0_10"/>
<dbReference type="PANTHER" id="PTHR38471">
    <property type="entry name" value="FOUR HELIX BUNDLE PROTEIN"/>
    <property type="match status" value="1"/>
</dbReference>
<dbReference type="InterPro" id="IPR036583">
    <property type="entry name" value="23S_rRNA_IVS_sf"/>
</dbReference>
<evidence type="ECO:0000313" key="1">
    <source>
        <dbReference type="EMBL" id="AKD55527.1"/>
    </source>
</evidence>